<evidence type="ECO:0000256" key="4">
    <source>
        <dbReference type="ARBA" id="ARBA00023163"/>
    </source>
</evidence>
<dbReference type="InterPro" id="IPR014284">
    <property type="entry name" value="RNA_pol_sigma-70_dom"/>
</dbReference>
<keyword evidence="3" id="KW-0731">Sigma factor</keyword>
<organism evidence="8 9">
    <name type="scientific">Rosistilla ulvae</name>
    <dbReference type="NCBI Taxonomy" id="1930277"/>
    <lineage>
        <taxon>Bacteria</taxon>
        <taxon>Pseudomonadati</taxon>
        <taxon>Planctomycetota</taxon>
        <taxon>Planctomycetia</taxon>
        <taxon>Pirellulales</taxon>
        <taxon>Pirellulaceae</taxon>
        <taxon>Rosistilla</taxon>
    </lineage>
</organism>
<evidence type="ECO:0000259" key="7">
    <source>
        <dbReference type="Pfam" id="PF08281"/>
    </source>
</evidence>
<evidence type="ECO:0000313" key="9">
    <source>
        <dbReference type="Proteomes" id="UP000319557"/>
    </source>
</evidence>
<evidence type="ECO:0000256" key="1">
    <source>
        <dbReference type="ARBA" id="ARBA00010641"/>
    </source>
</evidence>
<dbReference type="InterPro" id="IPR013325">
    <property type="entry name" value="RNA_pol_sigma_r2"/>
</dbReference>
<feature type="domain" description="RNA polymerase sigma-70 region 2" evidence="6">
    <location>
        <begin position="58"/>
        <end position="124"/>
    </location>
</feature>
<dbReference type="InterPro" id="IPR039425">
    <property type="entry name" value="RNA_pol_sigma-70-like"/>
</dbReference>
<dbReference type="InterPro" id="IPR007627">
    <property type="entry name" value="RNA_pol_sigma70_r2"/>
</dbReference>
<dbReference type="InterPro" id="IPR036388">
    <property type="entry name" value="WH-like_DNA-bd_sf"/>
</dbReference>
<evidence type="ECO:0000256" key="2">
    <source>
        <dbReference type="ARBA" id="ARBA00023015"/>
    </source>
</evidence>
<comment type="similarity">
    <text evidence="1">Belongs to the sigma-70 factor family. ECF subfamily.</text>
</comment>
<dbReference type="AlphaFoldDB" id="A0A517M3Q2"/>
<dbReference type="Gene3D" id="1.10.1740.10">
    <property type="match status" value="1"/>
</dbReference>
<protein>
    <submittedName>
        <fullName evidence="8">ECF RNA polymerase sigma factor SigE</fullName>
    </submittedName>
</protein>
<keyword evidence="4" id="KW-0804">Transcription</keyword>
<dbReference type="EMBL" id="CP036261">
    <property type="protein sequence ID" value="QDS89484.1"/>
    <property type="molecule type" value="Genomic_DNA"/>
</dbReference>
<keyword evidence="9" id="KW-1185">Reference proteome</keyword>
<dbReference type="InterPro" id="IPR013324">
    <property type="entry name" value="RNA_pol_sigma_r3/r4-like"/>
</dbReference>
<dbReference type="PANTHER" id="PTHR43133:SF51">
    <property type="entry name" value="RNA POLYMERASE SIGMA FACTOR"/>
    <property type="match status" value="1"/>
</dbReference>
<dbReference type="NCBIfam" id="TIGR02937">
    <property type="entry name" value="sigma70-ECF"/>
    <property type="match status" value="1"/>
</dbReference>
<evidence type="ECO:0000256" key="5">
    <source>
        <dbReference type="SAM" id="MobiDB-lite"/>
    </source>
</evidence>
<accession>A0A517M3Q2</accession>
<dbReference type="Pfam" id="PF08281">
    <property type="entry name" value="Sigma70_r4_2"/>
    <property type="match status" value="1"/>
</dbReference>
<dbReference type="Gene3D" id="1.10.10.10">
    <property type="entry name" value="Winged helix-like DNA-binding domain superfamily/Winged helix DNA-binding domain"/>
    <property type="match status" value="1"/>
</dbReference>
<dbReference type="GO" id="GO:0006352">
    <property type="term" value="P:DNA-templated transcription initiation"/>
    <property type="evidence" value="ECO:0007669"/>
    <property type="project" value="InterPro"/>
</dbReference>
<dbReference type="SUPFAM" id="SSF88946">
    <property type="entry name" value="Sigma2 domain of RNA polymerase sigma factors"/>
    <property type="match status" value="1"/>
</dbReference>
<dbReference type="PANTHER" id="PTHR43133">
    <property type="entry name" value="RNA POLYMERASE ECF-TYPE SIGMA FACTO"/>
    <property type="match status" value="1"/>
</dbReference>
<feature type="domain" description="RNA polymerase sigma factor 70 region 4 type 2" evidence="7">
    <location>
        <begin position="159"/>
        <end position="210"/>
    </location>
</feature>
<evidence type="ECO:0000256" key="3">
    <source>
        <dbReference type="ARBA" id="ARBA00023082"/>
    </source>
</evidence>
<dbReference type="Proteomes" id="UP000319557">
    <property type="component" value="Chromosome"/>
</dbReference>
<dbReference type="KEGG" id="ruv:EC9_36840"/>
<keyword evidence="2" id="KW-0805">Transcription regulation</keyword>
<dbReference type="Pfam" id="PF04542">
    <property type="entry name" value="Sigma70_r2"/>
    <property type="match status" value="1"/>
</dbReference>
<sequence>MGRCKTAKSTIDRCFSGNRPTQMNVQNHSNPLNEASEASDDALITRALAGESTAYDSLVRRHAGRLLTMIRAQVGNRDDAEDLMQETLAQAYFKLNTFAGKSSFFTWMYRIAFNLTITKRRKRRLESTHTRTNIETAPPPEDPALAADQRLANAEQIARLRSAIERLETGRRTVLVLRDIDGLDYGEIAEILAIPKGTVRSRLHRARLDLRDLLSRDQPIDED</sequence>
<evidence type="ECO:0000259" key="6">
    <source>
        <dbReference type="Pfam" id="PF04542"/>
    </source>
</evidence>
<feature type="region of interest" description="Disordered" evidence="5">
    <location>
        <begin position="124"/>
        <end position="143"/>
    </location>
</feature>
<gene>
    <name evidence="8" type="primary">sigE_4</name>
    <name evidence="8" type="ORF">EC9_36840</name>
</gene>
<reference evidence="8 9" key="1">
    <citation type="submission" date="2019-02" db="EMBL/GenBank/DDBJ databases">
        <title>Deep-cultivation of Planctomycetes and their phenomic and genomic characterization uncovers novel biology.</title>
        <authorList>
            <person name="Wiegand S."/>
            <person name="Jogler M."/>
            <person name="Boedeker C."/>
            <person name="Pinto D."/>
            <person name="Vollmers J."/>
            <person name="Rivas-Marin E."/>
            <person name="Kohn T."/>
            <person name="Peeters S.H."/>
            <person name="Heuer A."/>
            <person name="Rast P."/>
            <person name="Oberbeckmann S."/>
            <person name="Bunk B."/>
            <person name="Jeske O."/>
            <person name="Meyerdierks A."/>
            <person name="Storesund J.E."/>
            <person name="Kallscheuer N."/>
            <person name="Luecker S."/>
            <person name="Lage O.M."/>
            <person name="Pohl T."/>
            <person name="Merkel B.J."/>
            <person name="Hornburger P."/>
            <person name="Mueller R.-W."/>
            <person name="Bruemmer F."/>
            <person name="Labrenz M."/>
            <person name="Spormann A.M."/>
            <person name="Op den Camp H."/>
            <person name="Overmann J."/>
            <person name="Amann R."/>
            <person name="Jetten M.S.M."/>
            <person name="Mascher T."/>
            <person name="Medema M.H."/>
            <person name="Devos D.P."/>
            <person name="Kaster A.-K."/>
            <person name="Ovreas L."/>
            <person name="Rohde M."/>
            <person name="Galperin M.Y."/>
            <person name="Jogler C."/>
        </authorList>
    </citation>
    <scope>NUCLEOTIDE SEQUENCE [LARGE SCALE GENOMIC DNA]</scope>
    <source>
        <strain evidence="8 9">EC9</strain>
    </source>
</reference>
<dbReference type="OrthoDB" id="9785675at2"/>
<dbReference type="SUPFAM" id="SSF88659">
    <property type="entry name" value="Sigma3 and sigma4 domains of RNA polymerase sigma factors"/>
    <property type="match status" value="1"/>
</dbReference>
<name>A0A517M3Q2_9BACT</name>
<dbReference type="GO" id="GO:0003677">
    <property type="term" value="F:DNA binding"/>
    <property type="evidence" value="ECO:0007669"/>
    <property type="project" value="InterPro"/>
</dbReference>
<dbReference type="CDD" id="cd06171">
    <property type="entry name" value="Sigma70_r4"/>
    <property type="match status" value="1"/>
</dbReference>
<evidence type="ECO:0000313" key="8">
    <source>
        <dbReference type="EMBL" id="QDS89484.1"/>
    </source>
</evidence>
<dbReference type="InterPro" id="IPR013249">
    <property type="entry name" value="RNA_pol_sigma70_r4_t2"/>
</dbReference>
<dbReference type="GO" id="GO:0016987">
    <property type="term" value="F:sigma factor activity"/>
    <property type="evidence" value="ECO:0007669"/>
    <property type="project" value="UniProtKB-KW"/>
</dbReference>
<proteinExistence type="inferred from homology"/>